<name>A0A914C1G0_9BILA</name>
<dbReference type="PANTHER" id="PTHR31967">
    <property type="entry name" value="GROUNDHOG (HEDGEHOG-LIKE FAMILY)-RELATED"/>
    <property type="match status" value="1"/>
</dbReference>
<dbReference type="AlphaFoldDB" id="A0A914C1G0"/>
<keyword evidence="2" id="KW-1185">Reference proteome</keyword>
<proteinExistence type="predicted"/>
<accession>A0A914C1G0</accession>
<protein>
    <submittedName>
        <fullName evidence="3">Nucleotide-diphospho-sugar transferase domain-containing protein</fullName>
    </submittedName>
</protein>
<dbReference type="PANTHER" id="PTHR31967:SF4">
    <property type="entry name" value="NUCLEOTIDE-DIPHOSPHO-SUGAR TRANSFERASE DOMAIN-CONTAINING PROTEIN"/>
    <property type="match status" value="1"/>
</dbReference>
<dbReference type="WBParaSite" id="ACRNAN_Path_151.g549.t1">
    <property type="protein sequence ID" value="ACRNAN_Path_151.g549.t1"/>
    <property type="gene ID" value="ACRNAN_Path_151.g549"/>
</dbReference>
<dbReference type="InterPro" id="IPR005069">
    <property type="entry name" value="Nucl-diP-sugar_transferase"/>
</dbReference>
<dbReference type="Pfam" id="PF03407">
    <property type="entry name" value="Nucleotid_trans"/>
    <property type="match status" value="1"/>
</dbReference>
<evidence type="ECO:0000259" key="1">
    <source>
        <dbReference type="Pfam" id="PF03407"/>
    </source>
</evidence>
<feature type="domain" description="Nucleotide-diphospho-sugar transferase" evidence="1">
    <location>
        <begin position="36"/>
        <end position="228"/>
    </location>
</feature>
<sequence>MAVKKLNEPFGVILLNEYAVDMTLNWLCNTNNMSDVHKNTLFVTLDYKAREELLKFYPELVVFTWNAKCLQSHFLPNDATYMSFFLFRTNLIRALIRKKKNFWMLQADTIWRRNLFEKPVSSSTINVALDQTGHEFSRKYTMNGANFLVFGNRSNTKELFEDVYWYQSRFYVTDPDVMKVVCSNSRYKCGWMRHRFISGWEWIYSQQVRPPMLIQMDGEVNGNKISTMKRLFIKKV</sequence>
<evidence type="ECO:0000313" key="3">
    <source>
        <dbReference type="WBParaSite" id="ACRNAN_Path_151.g549.t1"/>
    </source>
</evidence>
<organism evidence="2 3">
    <name type="scientific">Acrobeloides nanus</name>
    <dbReference type="NCBI Taxonomy" id="290746"/>
    <lineage>
        <taxon>Eukaryota</taxon>
        <taxon>Metazoa</taxon>
        <taxon>Ecdysozoa</taxon>
        <taxon>Nematoda</taxon>
        <taxon>Chromadorea</taxon>
        <taxon>Rhabditida</taxon>
        <taxon>Tylenchina</taxon>
        <taxon>Cephalobomorpha</taxon>
        <taxon>Cephaloboidea</taxon>
        <taxon>Cephalobidae</taxon>
        <taxon>Acrobeloides</taxon>
    </lineage>
</organism>
<evidence type="ECO:0000313" key="2">
    <source>
        <dbReference type="Proteomes" id="UP000887540"/>
    </source>
</evidence>
<dbReference type="Proteomes" id="UP000887540">
    <property type="component" value="Unplaced"/>
</dbReference>
<reference evidence="3" key="1">
    <citation type="submission" date="2022-11" db="UniProtKB">
        <authorList>
            <consortium name="WormBaseParasite"/>
        </authorList>
    </citation>
    <scope>IDENTIFICATION</scope>
</reference>